<dbReference type="CDD" id="cd16343">
    <property type="entry name" value="LMWPTP"/>
    <property type="match status" value="1"/>
</dbReference>
<dbReference type="Proteomes" id="UP000553766">
    <property type="component" value="Unassembled WGS sequence"/>
</dbReference>
<reference evidence="7 8" key="1">
    <citation type="submission" date="2020-08" db="EMBL/GenBank/DDBJ databases">
        <title>Genomic Encyclopedia of Type Strains, Phase IV (KMG-IV): sequencing the most valuable type-strain genomes for metagenomic binning, comparative biology and taxonomic classification.</title>
        <authorList>
            <person name="Goeker M."/>
        </authorList>
    </citation>
    <scope>NUCLEOTIDE SEQUENCE [LARGE SCALE GENOMIC DNA]</scope>
    <source>
        <strain evidence="7 8">DSM 103377</strain>
    </source>
</reference>
<dbReference type="Gene3D" id="3.40.50.2300">
    <property type="match status" value="1"/>
</dbReference>
<evidence type="ECO:0000256" key="4">
    <source>
        <dbReference type="ARBA" id="ARBA00022912"/>
    </source>
</evidence>
<evidence type="ECO:0000256" key="5">
    <source>
        <dbReference type="PIRSR" id="PIRSR617867-1"/>
    </source>
</evidence>
<proteinExistence type="inferred from homology"/>
<evidence type="ECO:0000256" key="2">
    <source>
        <dbReference type="ARBA" id="ARBA00013064"/>
    </source>
</evidence>
<feature type="active site" description="Nucleophile" evidence="5">
    <location>
        <position position="9"/>
    </location>
</feature>
<dbReference type="SUPFAM" id="SSF52788">
    <property type="entry name" value="Phosphotyrosine protein phosphatases I"/>
    <property type="match status" value="1"/>
</dbReference>
<dbReference type="GO" id="GO:0004725">
    <property type="term" value="F:protein tyrosine phosphatase activity"/>
    <property type="evidence" value="ECO:0007669"/>
    <property type="project" value="UniProtKB-EC"/>
</dbReference>
<name>A0A840X1P0_9RHOB</name>
<evidence type="ECO:0000259" key="6">
    <source>
        <dbReference type="SMART" id="SM00226"/>
    </source>
</evidence>
<dbReference type="PANTHER" id="PTHR11717:SF7">
    <property type="entry name" value="LOW MOLECULAR WEIGHT PHOSPHOTYROSINE PROTEIN PHOSPHATASE"/>
    <property type="match status" value="1"/>
</dbReference>
<keyword evidence="4" id="KW-0904">Protein phosphatase</keyword>
<dbReference type="AlphaFoldDB" id="A0A840X1P0"/>
<keyword evidence="3 7" id="KW-0378">Hydrolase</keyword>
<evidence type="ECO:0000256" key="3">
    <source>
        <dbReference type="ARBA" id="ARBA00022801"/>
    </source>
</evidence>
<dbReference type="RefSeq" id="WP_184008293.1">
    <property type="nucleotide sequence ID" value="NZ_JACIJS010000001.1"/>
</dbReference>
<comment type="caution">
    <text evidence="7">The sequence shown here is derived from an EMBL/GenBank/DDBJ whole genome shotgun (WGS) entry which is preliminary data.</text>
</comment>
<feature type="active site" description="Proton donor" evidence="5">
    <location>
        <position position="122"/>
    </location>
</feature>
<dbReference type="InterPro" id="IPR023485">
    <property type="entry name" value="Ptyr_pPase"/>
</dbReference>
<comment type="similarity">
    <text evidence="1">Belongs to the low molecular weight phosphotyrosine protein phosphatase family.</text>
</comment>
<dbReference type="EC" id="3.1.3.48" evidence="2"/>
<dbReference type="Pfam" id="PF01451">
    <property type="entry name" value="LMWPc"/>
    <property type="match status" value="1"/>
</dbReference>
<organism evidence="7 8">
    <name type="scientific">Rubricella aquisinus</name>
    <dbReference type="NCBI Taxonomy" id="2028108"/>
    <lineage>
        <taxon>Bacteria</taxon>
        <taxon>Pseudomonadati</taxon>
        <taxon>Pseudomonadota</taxon>
        <taxon>Alphaproteobacteria</taxon>
        <taxon>Rhodobacterales</taxon>
        <taxon>Paracoccaceae</taxon>
        <taxon>Rubricella</taxon>
    </lineage>
</organism>
<evidence type="ECO:0000313" key="7">
    <source>
        <dbReference type="EMBL" id="MBB5514587.1"/>
    </source>
</evidence>
<dbReference type="InterPro" id="IPR017867">
    <property type="entry name" value="Tyr_phospatase_low_mol_wt"/>
</dbReference>
<protein>
    <recommendedName>
        <fullName evidence="2">protein-tyrosine-phosphatase</fullName>
        <ecNumber evidence="2">3.1.3.48</ecNumber>
    </recommendedName>
</protein>
<dbReference type="PANTHER" id="PTHR11717">
    <property type="entry name" value="LOW MOLECULAR WEIGHT PROTEIN TYROSINE PHOSPHATASE"/>
    <property type="match status" value="1"/>
</dbReference>
<dbReference type="InterPro" id="IPR050438">
    <property type="entry name" value="LMW_PTPase"/>
</dbReference>
<gene>
    <name evidence="7" type="ORF">FHS89_000585</name>
</gene>
<sequence length="157" mass="17041">MTTKILFVCLGNICRSPTAEAIFRARANELDVECDSAGTGGWHIGNSPDPRSIAAGQAHGYDLTPLRARKVLPADFHQFDLIIAMDKDNLCDLEAMAPAGSRASVALMRDFASGPRGRDVPDPYYGNDGFELVIAQLEEAIDGLIATFRRDMREAGE</sequence>
<feature type="active site" evidence="5">
    <location>
        <position position="15"/>
    </location>
</feature>
<evidence type="ECO:0000256" key="1">
    <source>
        <dbReference type="ARBA" id="ARBA00011063"/>
    </source>
</evidence>
<accession>A0A840X1P0</accession>
<dbReference type="InterPro" id="IPR036196">
    <property type="entry name" value="Ptyr_pPase_sf"/>
</dbReference>
<feature type="domain" description="Phosphotyrosine protein phosphatase I" evidence="6">
    <location>
        <begin position="3"/>
        <end position="147"/>
    </location>
</feature>
<dbReference type="PRINTS" id="PR00719">
    <property type="entry name" value="LMWPTPASE"/>
</dbReference>
<keyword evidence="8" id="KW-1185">Reference proteome</keyword>
<dbReference type="SMART" id="SM00226">
    <property type="entry name" value="LMWPc"/>
    <property type="match status" value="1"/>
</dbReference>
<dbReference type="EMBL" id="JACIJS010000001">
    <property type="protein sequence ID" value="MBB5514587.1"/>
    <property type="molecule type" value="Genomic_DNA"/>
</dbReference>
<evidence type="ECO:0000313" key="8">
    <source>
        <dbReference type="Proteomes" id="UP000553766"/>
    </source>
</evidence>